<dbReference type="PANTHER" id="PTHR33172">
    <property type="entry name" value="OS08G0516900 PROTEIN"/>
    <property type="match status" value="1"/>
</dbReference>
<dbReference type="EMBL" id="BT124113">
    <property type="protein sequence ID" value="ADE77387.1"/>
    <property type="molecule type" value="mRNA"/>
</dbReference>
<evidence type="ECO:0000256" key="3">
    <source>
        <dbReference type="SAM" id="MobiDB-lite"/>
    </source>
</evidence>
<evidence type="ECO:0000256" key="2">
    <source>
        <dbReference type="ARBA" id="ARBA00023242"/>
    </source>
</evidence>
<accession>D5ACW8</accession>
<proteinExistence type="evidence at transcript level"/>
<feature type="region of interest" description="Disordered" evidence="3">
    <location>
        <begin position="106"/>
        <end position="171"/>
    </location>
</feature>
<protein>
    <submittedName>
        <fullName evidence="4">Uncharacterized protein</fullName>
    </submittedName>
</protein>
<feature type="compositionally biased region" description="Polar residues" evidence="3">
    <location>
        <begin position="109"/>
        <end position="135"/>
    </location>
</feature>
<evidence type="ECO:0000313" key="4">
    <source>
        <dbReference type="EMBL" id="ADE77387.1"/>
    </source>
</evidence>
<organism evidence="4">
    <name type="scientific">Picea sitchensis</name>
    <name type="common">Sitka spruce</name>
    <name type="synonym">Pinus sitchensis</name>
    <dbReference type="NCBI Taxonomy" id="3332"/>
    <lineage>
        <taxon>Eukaryota</taxon>
        <taxon>Viridiplantae</taxon>
        <taxon>Streptophyta</taxon>
        <taxon>Embryophyta</taxon>
        <taxon>Tracheophyta</taxon>
        <taxon>Spermatophyta</taxon>
        <taxon>Pinopsida</taxon>
        <taxon>Pinidae</taxon>
        <taxon>Conifers I</taxon>
        <taxon>Pinales</taxon>
        <taxon>Pinaceae</taxon>
        <taxon>Picea</taxon>
    </lineage>
</organism>
<reference evidence="4" key="1">
    <citation type="submission" date="2010-04" db="EMBL/GenBank/DDBJ databases">
        <authorList>
            <person name="Reid K.E."/>
            <person name="Liao N."/>
            <person name="Chan S."/>
            <person name="Docking R."/>
            <person name="Taylor G."/>
            <person name="Moore R."/>
            <person name="Mayo M."/>
            <person name="Munro S."/>
            <person name="King J."/>
            <person name="Yanchuk A."/>
            <person name="Holt R."/>
            <person name="Jones S."/>
            <person name="Marra M."/>
            <person name="Ritland C.E."/>
            <person name="Ritland K."/>
            <person name="Bohlmann J."/>
        </authorList>
    </citation>
    <scope>NUCLEOTIDE SEQUENCE</scope>
    <source>
        <tissue evidence="4">Bud</tissue>
    </source>
</reference>
<evidence type="ECO:0000256" key="1">
    <source>
        <dbReference type="ARBA" id="ARBA00004123"/>
    </source>
</evidence>
<keyword evidence="2" id="KW-0539">Nucleus</keyword>
<dbReference type="GO" id="GO:0005634">
    <property type="term" value="C:nucleus"/>
    <property type="evidence" value="ECO:0007669"/>
    <property type="project" value="UniProtKB-SubCell"/>
</dbReference>
<dbReference type="PANTHER" id="PTHR33172:SF29">
    <property type="entry name" value="OS06G0559400 PROTEIN"/>
    <property type="match status" value="1"/>
</dbReference>
<feature type="compositionally biased region" description="Low complexity" evidence="3">
    <location>
        <begin position="8"/>
        <end position="34"/>
    </location>
</feature>
<name>D5ACW8_PICSI</name>
<comment type="subcellular location">
    <subcellularLocation>
        <location evidence="1">Nucleus</location>
    </subcellularLocation>
</comment>
<feature type="compositionally biased region" description="Basic residues" evidence="3">
    <location>
        <begin position="144"/>
        <end position="159"/>
    </location>
</feature>
<dbReference type="InterPro" id="IPR051992">
    <property type="entry name" value="OxStress_Response_Reg"/>
</dbReference>
<dbReference type="AlphaFoldDB" id="D5ACW8"/>
<sequence length="171" mass="18709">MAEERFISTCNLSSSSSSFSISSPDSTAYSASSDDITDSGNSSWGFSPPPMPDGNGGPLFHMKSLRESLPSRKRGLSNYFTGKSQSFTSLVDVKCVEDLAKPEKKLKSSHSWESTMQSSYNNQTIPSSILSSGSAESMEMPRKGSLRRKMSKKSSRLIPRRLPQSPPKQNI</sequence>
<feature type="region of interest" description="Disordered" evidence="3">
    <location>
        <begin position="1"/>
        <end position="67"/>
    </location>
</feature>
<dbReference type="GO" id="GO:0006950">
    <property type="term" value="P:response to stress"/>
    <property type="evidence" value="ECO:0007669"/>
    <property type="project" value="UniProtKB-ARBA"/>
</dbReference>